<proteinExistence type="predicted"/>
<feature type="transmembrane region" description="Helical" evidence="1">
    <location>
        <begin position="713"/>
        <end position="746"/>
    </location>
</feature>
<name>A0AA36JSC4_9DINO</name>
<protein>
    <submittedName>
        <fullName evidence="3">Uncharacterized protein</fullName>
    </submittedName>
</protein>
<keyword evidence="4" id="KW-1185">Reference proteome</keyword>
<feature type="transmembrane region" description="Helical" evidence="1">
    <location>
        <begin position="305"/>
        <end position="324"/>
    </location>
</feature>
<feature type="transmembrane region" description="Helical" evidence="1">
    <location>
        <begin position="240"/>
        <end position="264"/>
    </location>
</feature>
<dbReference type="Proteomes" id="UP001178507">
    <property type="component" value="Unassembled WGS sequence"/>
</dbReference>
<keyword evidence="1" id="KW-0472">Membrane</keyword>
<reference evidence="3" key="1">
    <citation type="submission" date="2023-08" db="EMBL/GenBank/DDBJ databases">
        <authorList>
            <person name="Chen Y."/>
            <person name="Shah S."/>
            <person name="Dougan E. K."/>
            <person name="Thang M."/>
            <person name="Chan C."/>
        </authorList>
    </citation>
    <scope>NUCLEOTIDE SEQUENCE</scope>
</reference>
<evidence type="ECO:0000256" key="2">
    <source>
        <dbReference type="SAM" id="SignalP"/>
    </source>
</evidence>
<dbReference type="EMBL" id="CAUJNA010003810">
    <property type="protein sequence ID" value="CAJ1410274.1"/>
    <property type="molecule type" value="Genomic_DNA"/>
</dbReference>
<feature type="transmembrane region" description="Helical" evidence="1">
    <location>
        <begin position="513"/>
        <end position="537"/>
    </location>
</feature>
<feature type="transmembrane region" description="Helical" evidence="1">
    <location>
        <begin position="591"/>
        <end position="611"/>
    </location>
</feature>
<comment type="caution">
    <text evidence="3">The sequence shown here is derived from an EMBL/GenBank/DDBJ whole genome shotgun (WGS) entry which is preliminary data.</text>
</comment>
<keyword evidence="1" id="KW-1133">Transmembrane helix</keyword>
<evidence type="ECO:0000313" key="4">
    <source>
        <dbReference type="Proteomes" id="UP001178507"/>
    </source>
</evidence>
<feature type="chain" id="PRO_5041317148" evidence="2">
    <location>
        <begin position="25"/>
        <end position="931"/>
    </location>
</feature>
<feature type="transmembrane region" description="Helical" evidence="1">
    <location>
        <begin position="165"/>
        <end position="188"/>
    </location>
</feature>
<evidence type="ECO:0000313" key="3">
    <source>
        <dbReference type="EMBL" id="CAJ1410274.1"/>
    </source>
</evidence>
<keyword evidence="1" id="KW-0812">Transmembrane</keyword>
<organism evidence="3 4">
    <name type="scientific">Effrenium voratum</name>
    <dbReference type="NCBI Taxonomy" id="2562239"/>
    <lineage>
        <taxon>Eukaryota</taxon>
        <taxon>Sar</taxon>
        <taxon>Alveolata</taxon>
        <taxon>Dinophyceae</taxon>
        <taxon>Suessiales</taxon>
        <taxon>Symbiodiniaceae</taxon>
        <taxon>Effrenium</taxon>
    </lineage>
</organism>
<dbReference type="AlphaFoldDB" id="A0AA36JSC4"/>
<sequence length="931" mass="103192">MPSFARLATCSALVLHGCSEAALCRSPNAGQVLMQVAVMNLSRAIQEGKPHPEDRLRRGENDLVSFLPCGQSFVLNESFDMNAQCPPSCPYHALDQRGLPCTATCATSSQCRVFNPDAPVADIVTGSCRGALVDGCYRPKLDGTDTCAECASWFQLTDGKCRARYLWVAYLVLGLLCCLVLLLLAYLVELHWRPVTNLCGLEHALAARSRSKYRVSSELGRELWPLTTNLCRTSVGGPGLLLHFNFLAVVVIWAAAVGLGWLVLGYAVDTELLILGRKQYGTAYRNCVLVAWGYTTQQRLMQIKILYLALVYVVTFIGCIWHGVRQLRLFQASDVQDTMKAFAALVKGLPSIAASEDKLEKDLAETVSSLTGEPVVGVSVCWSFSGYKEQVSEVLHQNLDHEQPHLQSSEAGGLRQSVFSAETLVLAKFEGPQDRIEEEAVQELLKNVRSSSEAYVVFESRLARDKALLALAQGFSFRGNKLSLAAARHEPRGIYWHNYGGTRSSKMWKLLKGLACIGAGLAIWVGVFYVPYAWSILTFNYEGGRQPGIIYSLSFSIIVVIGNVSMYQICAAVSDNVGFKYKETREACYMVLYFVSVCLNIVLDLVMTYYMSFAIMVHLGFRTHDGIPLSKLPFFVQRFEAYAIQRAMGQNLYEYAFPSTFLLPFLGEPALAIFGLLRLGMLVVRSHPEVSPRVATALLAANDFEFGRYADSLLNVALAVMMFFFPGGYTHWIFFMLAISQAYIYIYDHWRVLRVVPAATFASMQVDWWSQVLLAPCCALLSACLVMKGNCQLGYCLEPPRLLLACLAAGLLHCVFHLLLLHYLVPALGTTPVNSRPVSYEQVATTEPCSWFSANPIHCIRSKYVYGHTPPSSFFVPGQESVMEVNKAIGCFFAARDAKVEEVSDFEIRLPKPGWRFALPSALTWKASEGS</sequence>
<accession>A0AA36JSC4</accession>
<keyword evidence="2" id="KW-0732">Signal</keyword>
<feature type="transmembrane region" description="Helical" evidence="1">
    <location>
        <begin position="802"/>
        <end position="825"/>
    </location>
</feature>
<evidence type="ECO:0000256" key="1">
    <source>
        <dbReference type="SAM" id="Phobius"/>
    </source>
</evidence>
<gene>
    <name evidence="3" type="ORF">EVOR1521_LOCUS31126</name>
</gene>
<feature type="transmembrane region" description="Helical" evidence="1">
    <location>
        <begin position="655"/>
        <end position="677"/>
    </location>
</feature>
<feature type="transmembrane region" description="Helical" evidence="1">
    <location>
        <begin position="549"/>
        <end position="570"/>
    </location>
</feature>
<feature type="signal peptide" evidence="2">
    <location>
        <begin position="1"/>
        <end position="24"/>
    </location>
</feature>